<dbReference type="EMBL" id="LAZR01001096">
    <property type="protein sequence ID" value="KKN50782.1"/>
    <property type="molecule type" value="Genomic_DNA"/>
</dbReference>
<dbReference type="AlphaFoldDB" id="A0A0F9RLZ1"/>
<comment type="caution">
    <text evidence="1">The sequence shown here is derived from an EMBL/GenBank/DDBJ whole genome shotgun (WGS) entry which is preliminary data.</text>
</comment>
<gene>
    <name evidence="1" type="ORF">LCGC14_0629520</name>
</gene>
<organism evidence="1">
    <name type="scientific">marine sediment metagenome</name>
    <dbReference type="NCBI Taxonomy" id="412755"/>
    <lineage>
        <taxon>unclassified sequences</taxon>
        <taxon>metagenomes</taxon>
        <taxon>ecological metagenomes</taxon>
    </lineage>
</organism>
<name>A0A0F9RLZ1_9ZZZZ</name>
<reference evidence="1" key="1">
    <citation type="journal article" date="2015" name="Nature">
        <title>Complex archaea that bridge the gap between prokaryotes and eukaryotes.</title>
        <authorList>
            <person name="Spang A."/>
            <person name="Saw J.H."/>
            <person name="Jorgensen S.L."/>
            <person name="Zaremba-Niedzwiedzka K."/>
            <person name="Martijn J."/>
            <person name="Lind A.E."/>
            <person name="van Eijk R."/>
            <person name="Schleper C."/>
            <person name="Guy L."/>
            <person name="Ettema T.J."/>
        </authorList>
    </citation>
    <scope>NUCLEOTIDE SEQUENCE</scope>
</reference>
<evidence type="ECO:0008006" key="2">
    <source>
        <dbReference type="Google" id="ProtNLM"/>
    </source>
</evidence>
<accession>A0A0F9RLZ1</accession>
<sequence>MIDRDGFLRCDQCRKKLAYNLAGRVEIPCPRCKRHNIFDSGKLPYQSHKLVSLTSTL</sequence>
<evidence type="ECO:0000313" key="1">
    <source>
        <dbReference type="EMBL" id="KKN50782.1"/>
    </source>
</evidence>
<proteinExistence type="predicted"/>
<protein>
    <recommendedName>
        <fullName evidence="2">Com family DNA-binding transcriptional regulator</fullName>
    </recommendedName>
</protein>